<protein>
    <recommendedName>
        <fullName evidence="3">DUF559 domain-containing protein</fullName>
    </recommendedName>
</protein>
<evidence type="ECO:0000313" key="1">
    <source>
        <dbReference type="EMBL" id="WGW10919.1"/>
    </source>
</evidence>
<reference evidence="1 2" key="1">
    <citation type="submission" date="2023-05" db="EMBL/GenBank/DDBJ databases">
        <title>Lithophilousrod everest ZFBP1038 complete genpme.</title>
        <authorList>
            <person name="Tian M."/>
        </authorList>
    </citation>
    <scope>NUCLEOTIDE SEQUENCE [LARGE SCALE GENOMIC DNA]</scope>
    <source>
        <strain evidence="1 2">ZFBP1038</strain>
    </source>
</reference>
<gene>
    <name evidence="1" type="ORF">LWF01_12450</name>
</gene>
<dbReference type="EMBL" id="CP090958">
    <property type="protein sequence ID" value="WGW10919.1"/>
    <property type="molecule type" value="Genomic_DNA"/>
</dbReference>
<evidence type="ECO:0008006" key="3">
    <source>
        <dbReference type="Google" id="ProtNLM"/>
    </source>
</evidence>
<proteinExistence type="predicted"/>
<organism evidence="1 2">
    <name type="scientific">Saxibacter everestensis</name>
    <dbReference type="NCBI Taxonomy" id="2909229"/>
    <lineage>
        <taxon>Bacteria</taxon>
        <taxon>Bacillati</taxon>
        <taxon>Actinomycetota</taxon>
        <taxon>Actinomycetes</taxon>
        <taxon>Micrococcales</taxon>
        <taxon>Brevibacteriaceae</taxon>
        <taxon>Saxibacter</taxon>
    </lineage>
</organism>
<dbReference type="Proteomes" id="UP001209083">
    <property type="component" value="Chromosome"/>
</dbReference>
<keyword evidence="2" id="KW-1185">Reference proteome</keyword>
<dbReference type="RefSeq" id="WP_349637701.1">
    <property type="nucleotide sequence ID" value="NZ_CP090958.1"/>
</dbReference>
<evidence type="ECO:0000313" key="2">
    <source>
        <dbReference type="Proteomes" id="UP001209083"/>
    </source>
</evidence>
<accession>A0ABY8QRB1</accession>
<name>A0ABY8QRB1_9MICO</name>
<sequence>MSLSTSSTPYEGDQHRTDRRQWELDLQRYEALRDAGWIVHRVTNQQLSRPGQLVDRVRRSLESRRLTG</sequence>